<evidence type="ECO:0000313" key="3">
    <source>
        <dbReference type="EMBL" id="MBO8466324.1"/>
    </source>
</evidence>
<sequence>MGKMLMKIAAVLSVMAVTALSSGTAAYGKGAKADIDGHELVSLWKEYGRLQDEDRPDKEEEVLERIISQAERRHLPWDFYDAWREYRDAVLSRDWKRREAVDSALMESVRKFDEPVVTYAVACNVLYAGTDLAVIKESLKEDSARLKSSRNGMFYREGYSTVMSSVAGRLPESVIKDIANDYEYILWSMLFRSQGKDAEIPDMLSESLSGRYPSAPYMEYRMAAYKDRGGRQEALESFAEKYSGKAVSCYAVQDLFSLRMEDMLSGKSSCGSVDFLEFRRECADFEKMRKGFSGSEKEIAQECTLVKGIIARLDAESIRLESRGDTVLVLLKNIGSCRLEILPDAGKDAVPVFTADPLDSKGSYYVTDTVRVLVPDMDDGTYLLKCSAGKTFSSADYVRNRISVAYRKAEGGIAVFAADMESGRPLEKADVEFFLGDSLVCSFGDVSFTGGFTPFHADFTDGIEKNGRIYSLKCSFRDGNGRLHSSGRAGIDYRAFRRYGNHDNGVRAEIFKDRAVYDFGDTLRFKAVLYRPSDTATGLEPLPAGETVKAVLTGPGNAVSDTLVMASNEFGSVSGSFIIPEKGLGGRYMLDIRYADGTVASSSLVAGAIDTPTFDLEFDRDSLLHFPGDSITVSGTVSSYTGHQLSSASLSWKVTGTAAPLEGTSAIGSDGRFSFSFRDSAVLSSSYSYYSIAVTVTDLTGETYRFHKGLTAAPRLFLDMEMTDAPEAMVTPSSPWDYSPVSGYGISMVGDEPVQLAFTVRNSDYQPVNSVPVRYSLYHGNELLQAGEAVSCDTLDIDLSGRESGLYRLEAEASAAMKLENGEDSLIVYGYTYDLIKTAESDTVLNSDVENLFKVIRDGDITLQIGTGNGPMWAVAELWGEEDSPLRTGLVYLDGEKRRPGSITTLRYSYEDSYPDDVRLVVLYFRDGKDYRYSADYHREAAGLDLPVAFSSFTAGAGPGEEVTMTLKTVPDAEAVISVFDIGTERIMPNFWNAVYRRMYVPDVRIQTDNGFVGCRRMLFRGGANGFMAAKAAVPESDATASDGMTLEEDEAVSSGTQSYGNAGIRSDFANTLAFIPFARPEADSTLTFSFRTSDKLSTYKVSVFSHDRTMRNNAVSRNMTVTKPVMVSVLQPRFLREGDRYVLSASVANGTPENISGVLEMFVYDSEDYDGSVPMLVKSLPVGVAAGGASPADFSLEVPEGLDVIGFKIVYEGVPENCCMKDGTECVCWSDGVFVTVPVLPDTQVLTETHSAALLPGMSADSLEAELSGQFVNTLPYGAETREISLLDMVKSAIPLKSELKGKDAVSVSDALFVRMLSGCAYGQCVDSLVARLLDCRNGDGGFAWFSGMESSPAVTALVLERAAGIYGRTHVRIFTAGQEENALSYLDKAVFSSDPAVLFPEKTVWTAGISLPEYLYVRSMYPSVPAVPAADSGLSGKERKALLKAVKSWLVSPTGSEGFEGRLIDKARRASVIMNLIKDGEDAAFAESLGIGRSFIKKLSRTLRADIRSLCSYSVEHGSGGMYFPNAVMPFRGLLDSELYAHSLICDVLGGYASDRSRSSSGQDDASVACAVADGVRLWMMIQKETQQWENDPAFVRAMASVLDGSPDVLATRIVVMSKRYEKPFDDIMASGNGFEVARQFLVSRSGGSAGVSDGLSVLHAGDSLSIGDRIVCRYTVKSGDNRSFVKLTVPRYASFRPVDQVSGMTGWWRSPLPSGRRPGVGSYRNVLDDRTEYYFDVLPEGVTVIDEVFYLSQDGVYQSPVPEVECMYAPHYRANAGASPYPLR</sequence>
<dbReference type="InterPro" id="IPR041246">
    <property type="entry name" value="Bact_MG10"/>
</dbReference>
<dbReference type="EMBL" id="JADIMH010000006">
    <property type="protein sequence ID" value="MBO8466324.1"/>
    <property type="molecule type" value="Genomic_DNA"/>
</dbReference>
<proteinExistence type="predicted"/>
<evidence type="ECO:0000259" key="2">
    <source>
        <dbReference type="SMART" id="SM01360"/>
    </source>
</evidence>
<dbReference type="GO" id="GO:0004866">
    <property type="term" value="F:endopeptidase inhibitor activity"/>
    <property type="evidence" value="ECO:0007669"/>
    <property type="project" value="InterPro"/>
</dbReference>
<comment type="caution">
    <text evidence="3">The sequence shown here is derived from an EMBL/GenBank/DDBJ whole genome shotgun (WGS) entry which is preliminary data.</text>
</comment>
<accession>A0A9D9NAP6</accession>
<dbReference type="SUPFAM" id="SSF48239">
    <property type="entry name" value="Terpenoid cyclases/Protein prenyltransferases"/>
    <property type="match status" value="1"/>
</dbReference>
<evidence type="ECO:0000313" key="4">
    <source>
        <dbReference type="Proteomes" id="UP000823660"/>
    </source>
</evidence>
<dbReference type="PANTHER" id="PTHR40094:SF1">
    <property type="entry name" value="UBIQUITIN DOMAIN-CONTAINING PROTEIN"/>
    <property type="match status" value="1"/>
</dbReference>
<feature type="signal peptide" evidence="1">
    <location>
        <begin position="1"/>
        <end position="26"/>
    </location>
</feature>
<protein>
    <recommendedName>
        <fullName evidence="2">Alpha-2-macroglobulin domain-containing protein</fullName>
    </recommendedName>
</protein>
<dbReference type="Proteomes" id="UP000823660">
    <property type="component" value="Unassembled WGS sequence"/>
</dbReference>
<dbReference type="InterPro" id="IPR051802">
    <property type="entry name" value="YfhM-like"/>
</dbReference>
<gene>
    <name evidence="3" type="ORF">IAB99_00990</name>
</gene>
<dbReference type="PANTHER" id="PTHR40094">
    <property type="entry name" value="ALPHA-2-MACROGLOBULIN HOMOLOG"/>
    <property type="match status" value="1"/>
</dbReference>
<organism evidence="3 4">
    <name type="scientific">Candidatus Cryptobacteroides faecipullorum</name>
    <dbReference type="NCBI Taxonomy" id="2840764"/>
    <lineage>
        <taxon>Bacteria</taxon>
        <taxon>Pseudomonadati</taxon>
        <taxon>Bacteroidota</taxon>
        <taxon>Bacteroidia</taxon>
        <taxon>Bacteroidales</taxon>
        <taxon>Candidatus Cryptobacteroides</taxon>
    </lineage>
</organism>
<name>A0A9D9NAP6_9BACT</name>
<dbReference type="SMART" id="SM01360">
    <property type="entry name" value="A2M"/>
    <property type="match status" value="1"/>
</dbReference>
<keyword evidence="1" id="KW-0732">Signal</keyword>
<dbReference type="Gene3D" id="2.60.40.1930">
    <property type="match status" value="1"/>
</dbReference>
<evidence type="ECO:0000256" key="1">
    <source>
        <dbReference type="SAM" id="SignalP"/>
    </source>
</evidence>
<dbReference type="Pfam" id="PF17973">
    <property type="entry name" value="bMG10"/>
    <property type="match status" value="1"/>
</dbReference>
<reference evidence="3" key="1">
    <citation type="submission" date="2020-10" db="EMBL/GenBank/DDBJ databases">
        <authorList>
            <person name="Gilroy R."/>
        </authorList>
    </citation>
    <scope>NUCLEOTIDE SEQUENCE</scope>
    <source>
        <strain evidence="3">B1-15692</strain>
    </source>
</reference>
<dbReference type="InterPro" id="IPR001599">
    <property type="entry name" value="Macroglobln_a2"/>
</dbReference>
<dbReference type="InterPro" id="IPR008930">
    <property type="entry name" value="Terpenoid_cyclase/PrenylTrfase"/>
</dbReference>
<feature type="domain" description="Alpha-2-macroglobulin" evidence="2">
    <location>
        <begin position="1072"/>
        <end position="1162"/>
    </location>
</feature>
<feature type="chain" id="PRO_5039567558" description="Alpha-2-macroglobulin domain-containing protein" evidence="1">
    <location>
        <begin position="27"/>
        <end position="1787"/>
    </location>
</feature>
<dbReference type="Pfam" id="PF00207">
    <property type="entry name" value="A2M"/>
    <property type="match status" value="1"/>
</dbReference>
<reference evidence="3" key="2">
    <citation type="journal article" date="2021" name="PeerJ">
        <title>Extensive microbial diversity within the chicken gut microbiome revealed by metagenomics and culture.</title>
        <authorList>
            <person name="Gilroy R."/>
            <person name="Ravi A."/>
            <person name="Getino M."/>
            <person name="Pursley I."/>
            <person name="Horton D.L."/>
            <person name="Alikhan N.F."/>
            <person name="Baker D."/>
            <person name="Gharbi K."/>
            <person name="Hall N."/>
            <person name="Watson M."/>
            <person name="Adriaenssens E.M."/>
            <person name="Foster-Nyarko E."/>
            <person name="Jarju S."/>
            <person name="Secka A."/>
            <person name="Antonio M."/>
            <person name="Oren A."/>
            <person name="Chaudhuri R.R."/>
            <person name="La Ragione R."/>
            <person name="Hildebrand F."/>
            <person name="Pallen M.J."/>
        </authorList>
    </citation>
    <scope>NUCLEOTIDE SEQUENCE</scope>
    <source>
        <strain evidence="3">B1-15692</strain>
    </source>
</reference>